<dbReference type="EMBL" id="CP033915">
    <property type="protein sequence ID" value="AZA87465.1"/>
    <property type="molecule type" value="Genomic_DNA"/>
</dbReference>
<organism evidence="2 4">
    <name type="scientific">Chryseobacterium shandongense</name>
    <dbReference type="NCBI Taxonomy" id="1493872"/>
    <lineage>
        <taxon>Bacteria</taxon>
        <taxon>Pseudomonadati</taxon>
        <taxon>Bacteroidota</taxon>
        <taxon>Flavobacteriia</taxon>
        <taxon>Flavobacteriales</taxon>
        <taxon>Weeksellaceae</taxon>
        <taxon>Chryseobacterium group</taxon>
        <taxon>Chryseobacterium</taxon>
    </lineage>
</organism>
<feature type="chain" id="PRO_5042127283" description="Outer membrane lipoprotein carrier protein LolA" evidence="1">
    <location>
        <begin position="20"/>
        <end position="186"/>
    </location>
</feature>
<dbReference type="Proteomes" id="UP000274073">
    <property type="component" value="Chromosome"/>
</dbReference>
<evidence type="ECO:0000313" key="3">
    <source>
        <dbReference type="EMBL" id="AZA95966.1"/>
    </source>
</evidence>
<sequence>MLKFFAFFCILFSAVDFSAQDIALDSTEFAHFDCEITQTKQKLNRRFFASVPGIKFRVNNENQMYASFQFGKRKNKIFLYLKLLEDNICLKNDKNVDLHFKTGEIITLKNEYPINCQSLFVKQLTKKELKKLKENELTFLQIYTYKKNFEIYINEVQNQDIHHYIDCLSGYKIRKTNEVKPEKKEK</sequence>
<accession>A0AAD0YDL0</accession>
<dbReference type="AlphaFoldDB" id="A0AAD0YDL0"/>
<dbReference type="RefSeq" id="WP_123854647.1">
    <property type="nucleotide sequence ID" value="NZ_CP033912.1"/>
</dbReference>
<evidence type="ECO:0008006" key="6">
    <source>
        <dbReference type="Google" id="ProtNLM"/>
    </source>
</evidence>
<proteinExistence type="predicted"/>
<evidence type="ECO:0000313" key="2">
    <source>
        <dbReference type="EMBL" id="AZA87465.1"/>
    </source>
</evidence>
<name>A0AAD0YDL0_9FLAO</name>
<feature type="signal peptide" evidence="1">
    <location>
        <begin position="1"/>
        <end position="19"/>
    </location>
</feature>
<dbReference type="Proteomes" id="UP000281741">
    <property type="component" value="Chromosome"/>
</dbReference>
<gene>
    <name evidence="2" type="ORF">EG349_12015</name>
    <name evidence="3" type="ORF">EG353_10480</name>
</gene>
<keyword evidence="5" id="KW-1185">Reference proteome</keyword>
<evidence type="ECO:0000313" key="4">
    <source>
        <dbReference type="Proteomes" id="UP000274073"/>
    </source>
</evidence>
<keyword evidence="1" id="KW-0732">Signal</keyword>
<reference evidence="4 5" key="1">
    <citation type="submission" date="2018-11" db="EMBL/GenBank/DDBJ databases">
        <title>Proposal to divide the Flavobacteriaceae and reorganize its genera based on Amino Acid Identity values calculated from whole genome sequences.</title>
        <authorList>
            <person name="Nicholson A.C."/>
            <person name="Gulvik C.A."/>
            <person name="Whitney A.M."/>
            <person name="Humrighouse B.W."/>
            <person name="Bell M."/>
            <person name="Holmes B."/>
            <person name="Steigerwalt A.G."/>
            <person name="Villarma A."/>
            <person name="Sheth M."/>
            <person name="Batra D."/>
            <person name="Pryor J."/>
            <person name="Bernardet J.-F."/>
            <person name="Hugo C."/>
            <person name="Kampfer P."/>
            <person name="Newman J."/>
            <person name="McQuiston J.R."/>
        </authorList>
    </citation>
    <scope>NUCLEOTIDE SEQUENCE [LARGE SCALE GENOMIC DNA]</scope>
    <source>
        <strain evidence="2 4">G0207</strain>
        <strain evidence="3 5">H5143</strain>
    </source>
</reference>
<dbReference type="EMBL" id="CP033912">
    <property type="protein sequence ID" value="AZA95966.1"/>
    <property type="molecule type" value="Genomic_DNA"/>
</dbReference>
<protein>
    <recommendedName>
        <fullName evidence="6">Outer membrane lipoprotein carrier protein LolA</fullName>
    </recommendedName>
</protein>
<evidence type="ECO:0000313" key="5">
    <source>
        <dbReference type="Proteomes" id="UP000281741"/>
    </source>
</evidence>
<evidence type="ECO:0000256" key="1">
    <source>
        <dbReference type="SAM" id="SignalP"/>
    </source>
</evidence>